<proteinExistence type="predicted"/>
<name>A0ACC0W332_9STRA</name>
<accession>A0ACC0W332</accession>
<keyword evidence="2" id="KW-1185">Reference proteome</keyword>
<sequence length="503" mass="56217">MKRFLLLGCIAWPFTTTSEASTRRLLHFSDVHLNLSTSFSSTENARIPIRYFADAPLALFESALRYAKKHVVEKPELFLYTGDHVVHGEFTDPYVAHVVATNVETMEKYYPVHNTTGEVTAILGNADANPDYHMEVTNQEIETNPSIELISKVWEDSLSVSNMDLLNRRGYLSYPLDPKLDVITLNTVPYSPHHVPDTSHELDPFGQFAWLKKTLAKLRDAGKFAFLAGHIPPIVDSYGGDPQWHTKYIVEYKKIVGHYADVIKAQLFGHVHSVEFRVPVTSLESAIDNGNAFQLPPMYISGSISPLFGNNPSFILWEYDHETYEMVDYTVYASNIKEVAPQLEWKVLFKASEAYGLTSLARTELAAFLRRAQQNGSVVEVYHWNTKARSPHAQPCKDVICHAKTVCTLVWWTTKSEFLACVQASIAGIRTETMMGSTADVATVLSGAYVAPNDFTTTDVVLTMGTTLLASTAVLICVVLTVYALKRSGVVKNRDLYETMATL</sequence>
<evidence type="ECO:0000313" key="2">
    <source>
        <dbReference type="Proteomes" id="UP001163321"/>
    </source>
</evidence>
<dbReference type="Proteomes" id="UP001163321">
    <property type="component" value="Chromosome 5"/>
</dbReference>
<comment type="caution">
    <text evidence="1">The sequence shown here is derived from an EMBL/GenBank/DDBJ whole genome shotgun (WGS) entry which is preliminary data.</text>
</comment>
<evidence type="ECO:0000313" key="1">
    <source>
        <dbReference type="EMBL" id="KAI9912126.1"/>
    </source>
</evidence>
<organism evidence="1 2">
    <name type="scientific">Peronosclerospora sorghi</name>
    <dbReference type="NCBI Taxonomy" id="230839"/>
    <lineage>
        <taxon>Eukaryota</taxon>
        <taxon>Sar</taxon>
        <taxon>Stramenopiles</taxon>
        <taxon>Oomycota</taxon>
        <taxon>Peronosporomycetes</taxon>
        <taxon>Peronosporales</taxon>
        <taxon>Peronosporaceae</taxon>
        <taxon>Peronosclerospora</taxon>
    </lineage>
</organism>
<protein>
    <submittedName>
        <fullName evidence="1">Uncharacterized protein</fullName>
    </submittedName>
</protein>
<dbReference type="EMBL" id="CM047584">
    <property type="protein sequence ID" value="KAI9912126.1"/>
    <property type="molecule type" value="Genomic_DNA"/>
</dbReference>
<reference evidence="1 2" key="1">
    <citation type="journal article" date="2022" name="bioRxiv">
        <title>The genome of the oomycete Peronosclerospora sorghi, a cosmopolitan pathogen of maize and sorghum, is inflated with dispersed pseudogenes.</title>
        <authorList>
            <person name="Fletcher K."/>
            <person name="Martin F."/>
            <person name="Isakeit T."/>
            <person name="Cavanaugh K."/>
            <person name="Magill C."/>
            <person name="Michelmore R."/>
        </authorList>
    </citation>
    <scope>NUCLEOTIDE SEQUENCE [LARGE SCALE GENOMIC DNA]</scope>
    <source>
        <strain evidence="1">P6</strain>
    </source>
</reference>
<gene>
    <name evidence="1" type="ORF">PsorP6_009257</name>
</gene>